<dbReference type="PROSITE" id="PS50076">
    <property type="entry name" value="DNAJ_2"/>
    <property type="match status" value="1"/>
</dbReference>
<dbReference type="SMART" id="SM00355">
    <property type="entry name" value="ZnF_C2H2"/>
    <property type="match status" value="2"/>
</dbReference>
<name>A3LQT9_PICST</name>
<dbReference type="RefSeq" id="XP_001383295.2">
    <property type="nucleotide sequence ID" value="XM_001383258.1"/>
</dbReference>
<reference evidence="9 10" key="1">
    <citation type="journal article" date="2007" name="Nat. Biotechnol.">
        <title>Genome sequence of the lignocellulose-bioconverting and xylose-fermenting yeast Pichia stipitis.</title>
        <authorList>
            <person name="Jeffries T.W."/>
            <person name="Grigoriev I.V."/>
            <person name="Grimwood J."/>
            <person name="Laplaza J.M."/>
            <person name="Aerts A."/>
            <person name="Salamov A."/>
            <person name="Schmutz J."/>
            <person name="Lindquist E."/>
            <person name="Dehal P."/>
            <person name="Shapiro H."/>
            <person name="Jin Y.S."/>
            <person name="Passoth V."/>
            <person name="Richardson P.M."/>
        </authorList>
    </citation>
    <scope>NUCLEOTIDE SEQUENCE [LARGE SCALE GENOMIC DNA]</scope>
    <source>
        <strain evidence="10">ATCC 58785 / CBS 6054 / NBRC 10063 / NRRL Y-11545</strain>
    </source>
</reference>
<evidence type="ECO:0000256" key="6">
    <source>
        <dbReference type="SAM" id="MobiDB-lite"/>
    </source>
</evidence>
<dbReference type="PROSITE" id="PS00636">
    <property type="entry name" value="DNAJ_1"/>
    <property type="match status" value="1"/>
</dbReference>
<accession>A3LQT9</accession>
<evidence type="ECO:0000256" key="3">
    <source>
        <dbReference type="ARBA" id="ARBA00022833"/>
    </source>
</evidence>
<dbReference type="InterPro" id="IPR036236">
    <property type="entry name" value="Znf_C2H2_sf"/>
</dbReference>
<evidence type="ECO:0000313" key="9">
    <source>
        <dbReference type="EMBL" id="ABN65266.2"/>
    </source>
</evidence>
<dbReference type="InterPro" id="IPR036869">
    <property type="entry name" value="J_dom_sf"/>
</dbReference>
<dbReference type="InterPro" id="IPR022755">
    <property type="entry name" value="Znf_C2H2_jaz"/>
</dbReference>
<dbReference type="GeneID" id="4837927"/>
<dbReference type="Gene3D" id="1.10.287.110">
    <property type="entry name" value="DnaJ domain"/>
    <property type="match status" value="1"/>
</dbReference>
<dbReference type="Proteomes" id="UP000002258">
    <property type="component" value="Chromosome 3"/>
</dbReference>
<dbReference type="FunFam" id="1.10.287.110:FF:000046">
    <property type="entry name" value="dnaJ homolog subfamily C member 21"/>
    <property type="match status" value="1"/>
</dbReference>
<dbReference type="InterPro" id="IPR051964">
    <property type="entry name" value="Chaperone_stress_response"/>
</dbReference>
<feature type="region of interest" description="Disordered" evidence="6">
    <location>
        <begin position="453"/>
        <end position="472"/>
    </location>
</feature>
<feature type="compositionally biased region" description="Basic and acidic residues" evidence="6">
    <location>
        <begin position="418"/>
        <end position="427"/>
    </location>
</feature>
<dbReference type="KEGG" id="pic:PICST_67190"/>
<dbReference type="InterPro" id="IPR001623">
    <property type="entry name" value="DnaJ_domain"/>
</dbReference>
<feature type="domain" description="C2H2-type" evidence="8">
    <location>
        <begin position="536"/>
        <end position="565"/>
    </location>
</feature>
<keyword evidence="2 4" id="KW-0863">Zinc-finger</keyword>
<proteinExistence type="predicted"/>
<evidence type="ECO:0000256" key="2">
    <source>
        <dbReference type="ARBA" id="ARBA00022771"/>
    </source>
</evidence>
<protein>
    <submittedName>
        <fullName evidence="9">Uncharacterized protein</fullName>
    </submittedName>
</protein>
<dbReference type="HOGENOM" id="CLU_009539_2_1_1"/>
<keyword evidence="10" id="KW-1185">Reference proteome</keyword>
<dbReference type="InterPro" id="IPR054076">
    <property type="entry name" value="ZUO1-like_ZHD"/>
</dbReference>
<gene>
    <name evidence="9" type="ORF">PICST_67190</name>
</gene>
<keyword evidence="1" id="KW-0479">Metal-binding</keyword>
<evidence type="ECO:0000256" key="1">
    <source>
        <dbReference type="ARBA" id="ARBA00022723"/>
    </source>
</evidence>
<dbReference type="SMART" id="SM00271">
    <property type="entry name" value="DnaJ"/>
    <property type="match status" value="1"/>
</dbReference>
<dbReference type="PANTHER" id="PTHR44029">
    <property type="entry name" value="DNAJ HOMOLOG SUBFAMILY C MEMBER 21"/>
    <property type="match status" value="1"/>
</dbReference>
<keyword evidence="5" id="KW-0175">Coiled coil</keyword>
<dbReference type="Pfam" id="PF12874">
    <property type="entry name" value="zf-met"/>
    <property type="match status" value="1"/>
</dbReference>
<dbReference type="PROSITE" id="PS00028">
    <property type="entry name" value="ZINC_FINGER_C2H2_1"/>
    <property type="match status" value="2"/>
</dbReference>
<feature type="coiled-coil region" evidence="5">
    <location>
        <begin position="211"/>
        <end position="288"/>
    </location>
</feature>
<dbReference type="InterPro" id="IPR018253">
    <property type="entry name" value="DnaJ_domain_CS"/>
</dbReference>
<dbReference type="OrthoDB" id="5894at2759"/>
<feature type="domain" description="J" evidence="7">
    <location>
        <begin position="4"/>
        <end position="70"/>
    </location>
</feature>
<dbReference type="SUPFAM" id="SSF57667">
    <property type="entry name" value="beta-beta-alpha zinc fingers"/>
    <property type="match status" value="2"/>
</dbReference>
<sequence>MKTCYYELLGVESTATDVELKKAYRKRALQLHPDKNPDDVEAATNRFALVRAAYEVLSDPQERSWYDAHKSSILRDDDEYVEEEADMIIPSISTEELMRYFNPALYSRMDDSLEGFYSVVSRLFERLAAEEVTHGKASDSKTFSKYKDDDTANINVTDSSFLLFPRFGNSRADYASEVRSFYNLWNNFASVKTFNWKDEYRYSMAPDRRTRRMMERENKKARDTARKEYNETVKNFVSFIRKRDPRVKAGVAEFEKMKKKQKQQELEKQAKQQRVRELLDNHNKFEAQEWQQLSLEELNDLEHMLEEEYDISSDSSDSEYDEFDNPLEDNEIQVYECFVCNKDFKNKNQFEVHESSNKHKKLLKKLKWEMKKEGIDLGIDKHDLDLDDFETASSEFDSAQEEIEHELVSEDQYVLHENSDCSEDRSKNGNTIEESTEYEVDDDVNSDIEPELTRQKQTKKKNANSSSGEIVLEEVDDELAKLAKGMKLDDSDEDDWSTSKSKKKDKKKKKTKNSLQSSRESSALPEAETPPVKGTEKCTVCNETFTSRNKLFQHVNSTGHAALKMKGKKGKSRK</sequence>
<feature type="compositionally biased region" description="Basic residues" evidence="6">
    <location>
        <begin position="500"/>
        <end position="512"/>
    </location>
</feature>
<dbReference type="FunCoup" id="A3LQT9">
    <property type="interactions" value="914"/>
</dbReference>
<feature type="region of interest" description="Disordered" evidence="6">
    <location>
        <begin position="484"/>
        <end position="537"/>
    </location>
</feature>
<dbReference type="Pfam" id="PF00226">
    <property type="entry name" value="DnaJ"/>
    <property type="match status" value="1"/>
</dbReference>
<evidence type="ECO:0000259" key="8">
    <source>
        <dbReference type="PROSITE" id="PS50157"/>
    </source>
</evidence>
<dbReference type="AlphaFoldDB" id="A3LQT9"/>
<dbReference type="Pfam" id="PF21884">
    <property type="entry name" value="ZUO1-like_ZHD"/>
    <property type="match status" value="1"/>
</dbReference>
<keyword evidence="3" id="KW-0862">Zinc</keyword>
<feature type="domain" description="C2H2-type" evidence="8">
    <location>
        <begin position="335"/>
        <end position="359"/>
    </location>
</feature>
<evidence type="ECO:0000259" key="7">
    <source>
        <dbReference type="PROSITE" id="PS50076"/>
    </source>
</evidence>
<dbReference type="PROSITE" id="PS50157">
    <property type="entry name" value="ZINC_FINGER_C2H2_2"/>
    <property type="match status" value="2"/>
</dbReference>
<dbReference type="OMA" id="RANHEES"/>
<evidence type="ECO:0000256" key="4">
    <source>
        <dbReference type="PROSITE-ProRule" id="PRU00042"/>
    </source>
</evidence>
<feature type="region of interest" description="Disordered" evidence="6">
    <location>
        <begin position="418"/>
        <end position="448"/>
    </location>
</feature>
<dbReference type="SUPFAM" id="SSF46565">
    <property type="entry name" value="Chaperone J-domain"/>
    <property type="match status" value="1"/>
</dbReference>
<dbReference type="GO" id="GO:0008270">
    <property type="term" value="F:zinc ion binding"/>
    <property type="evidence" value="ECO:0007669"/>
    <property type="project" value="UniProtKB-KW"/>
</dbReference>
<dbReference type="GO" id="GO:0005737">
    <property type="term" value="C:cytoplasm"/>
    <property type="evidence" value="ECO:0007669"/>
    <property type="project" value="TreeGrafter"/>
</dbReference>
<dbReference type="PANTHER" id="PTHR44029:SF1">
    <property type="entry name" value="DNAJ HOMOLOG SUBFAMILY C MEMBER 21"/>
    <property type="match status" value="1"/>
</dbReference>
<evidence type="ECO:0000256" key="5">
    <source>
        <dbReference type="SAM" id="Coils"/>
    </source>
</evidence>
<dbReference type="InParanoid" id="A3LQT9"/>
<organism evidence="9 10">
    <name type="scientific">Scheffersomyces stipitis (strain ATCC 58785 / CBS 6054 / NBRC 10063 / NRRL Y-11545)</name>
    <name type="common">Yeast</name>
    <name type="synonym">Pichia stipitis</name>
    <dbReference type="NCBI Taxonomy" id="322104"/>
    <lineage>
        <taxon>Eukaryota</taxon>
        <taxon>Fungi</taxon>
        <taxon>Dikarya</taxon>
        <taxon>Ascomycota</taxon>
        <taxon>Saccharomycotina</taxon>
        <taxon>Pichiomycetes</taxon>
        <taxon>Debaryomycetaceae</taxon>
        <taxon>Scheffersomyces</taxon>
    </lineage>
</organism>
<dbReference type="CDD" id="cd06257">
    <property type="entry name" value="DnaJ"/>
    <property type="match status" value="1"/>
</dbReference>
<feature type="compositionally biased region" description="Acidic residues" evidence="6">
    <location>
        <begin position="434"/>
        <end position="448"/>
    </location>
</feature>
<dbReference type="InterPro" id="IPR013087">
    <property type="entry name" value="Znf_C2H2_type"/>
</dbReference>
<dbReference type="Gene3D" id="3.30.160.60">
    <property type="entry name" value="Classic Zinc Finger"/>
    <property type="match status" value="1"/>
</dbReference>
<dbReference type="Pfam" id="PF12171">
    <property type="entry name" value="zf-C2H2_jaz"/>
    <property type="match status" value="1"/>
</dbReference>
<dbReference type="EMBL" id="CP000497">
    <property type="protein sequence ID" value="ABN65266.2"/>
    <property type="molecule type" value="Genomic_DNA"/>
</dbReference>
<dbReference type="STRING" id="322104.A3LQT9"/>
<dbReference type="PRINTS" id="PR00625">
    <property type="entry name" value="JDOMAIN"/>
</dbReference>
<dbReference type="eggNOG" id="KOG0717">
    <property type="taxonomic scope" value="Eukaryota"/>
</dbReference>
<evidence type="ECO:0000313" key="10">
    <source>
        <dbReference type="Proteomes" id="UP000002258"/>
    </source>
</evidence>